<sequence>MTGVLRCLWWLCGATAAAARVVEAAPAAAAGVGGGGQCQVLPPNLPPTTYPLPTNLTLMPTASEWRLDFTLKEAEASSAACVRVEPKHRGLRLLLYRGDCDHGALMDYTLTEALVPPHAWTSLGVAVRDNFVVVTRTPAAPITLKSDNFSLPGHALSVAAWRGVEAAVGCRGSCPYYHHASPSTDTRKTLMTSEEDEVFFYFLPGATFVKLEYEVCCLTPLGPEAYPPIADIEVPELPRSLWHLVTLHQLGDVAEVSLDNSSLKPGKLPSGCTFKNHAVKVMGDTLLSFCNPDTGGTYGAEYEDEVNSSQPAPSNPWPVVAGVAGVVAVVAVVVAVVAVMKVVAMKRGGGGDDEEEWWQRGG</sequence>
<organism evidence="3 4">
    <name type="scientific">Chionoecetes opilio</name>
    <name type="common">Atlantic snow crab</name>
    <name type="synonym">Cancer opilio</name>
    <dbReference type="NCBI Taxonomy" id="41210"/>
    <lineage>
        <taxon>Eukaryota</taxon>
        <taxon>Metazoa</taxon>
        <taxon>Ecdysozoa</taxon>
        <taxon>Arthropoda</taxon>
        <taxon>Crustacea</taxon>
        <taxon>Multicrustacea</taxon>
        <taxon>Malacostraca</taxon>
        <taxon>Eumalacostraca</taxon>
        <taxon>Eucarida</taxon>
        <taxon>Decapoda</taxon>
        <taxon>Pleocyemata</taxon>
        <taxon>Brachyura</taxon>
        <taxon>Eubrachyura</taxon>
        <taxon>Majoidea</taxon>
        <taxon>Majidae</taxon>
        <taxon>Chionoecetes</taxon>
    </lineage>
</organism>
<dbReference type="Proteomes" id="UP000770661">
    <property type="component" value="Unassembled WGS sequence"/>
</dbReference>
<accession>A0A8J4XTV6</accession>
<keyword evidence="4" id="KW-1185">Reference proteome</keyword>
<evidence type="ECO:0000313" key="3">
    <source>
        <dbReference type="EMBL" id="KAG0711836.1"/>
    </source>
</evidence>
<name>A0A8J4XTV6_CHIOP</name>
<comment type="caution">
    <text evidence="3">The sequence shown here is derived from an EMBL/GenBank/DDBJ whole genome shotgun (WGS) entry which is preliminary data.</text>
</comment>
<protein>
    <submittedName>
        <fullName evidence="3">Uncharacterized protein</fullName>
    </submittedName>
</protein>
<keyword evidence="1" id="KW-0472">Membrane</keyword>
<keyword evidence="1" id="KW-1133">Transmembrane helix</keyword>
<keyword evidence="2" id="KW-0732">Signal</keyword>
<evidence type="ECO:0000256" key="2">
    <source>
        <dbReference type="SAM" id="SignalP"/>
    </source>
</evidence>
<dbReference type="EMBL" id="JACEEZ010022975">
    <property type="protein sequence ID" value="KAG0711836.1"/>
    <property type="molecule type" value="Genomic_DNA"/>
</dbReference>
<feature type="chain" id="PRO_5035194692" evidence="2">
    <location>
        <begin position="20"/>
        <end position="362"/>
    </location>
</feature>
<feature type="signal peptide" evidence="2">
    <location>
        <begin position="1"/>
        <end position="19"/>
    </location>
</feature>
<evidence type="ECO:0000313" key="4">
    <source>
        <dbReference type="Proteomes" id="UP000770661"/>
    </source>
</evidence>
<proteinExistence type="predicted"/>
<evidence type="ECO:0000256" key="1">
    <source>
        <dbReference type="SAM" id="Phobius"/>
    </source>
</evidence>
<reference evidence="3" key="1">
    <citation type="submission" date="2020-07" db="EMBL/GenBank/DDBJ databases">
        <title>The High-quality genome of the commercially important snow crab, Chionoecetes opilio.</title>
        <authorList>
            <person name="Jeong J.-H."/>
            <person name="Ryu S."/>
        </authorList>
    </citation>
    <scope>NUCLEOTIDE SEQUENCE</scope>
    <source>
        <strain evidence="3">MADBK_172401_WGS</strain>
        <tissue evidence="3">Digestive gland</tissue>
    </source>
</reference>
<dbReference type="AlphaFoldDB" id="A0A8J4XTV6"/>
<feature type="transmembrane region" description="Helical" evidence="1">
    <location>
        <begin position="317"/>
        <end position="339"/>
    </location>
</feature>
<keyword evidence="1" id="KW-0812">Transmembrane</keyword>
<gene>
    <name evidence="3" type="ORF">GWK47_019757</name>
</gene>